<dbReference type="CDD" id="cd06170">
    <property type="entry name" value="LuxR_C_like"/>
    <property type="match status" value="1"/>
</dbReference>
<dbReference type="InterPro" id="IPR039420">
    <property type="entry name" value="WalR-like"/>
</dbReference>
<dbReference type="SMART" id="SM00448">
    <property type="entry name" value="REC"/>
    <property type="match status" value="1"/>
</dbReference>
<reference evidence="6" key="1">
    <citation type="journal article" date="2020" name="mSystems">
        <title>Genome- and Community-Level Interaction Insights into Carbon Utilization and Element Cycling Functions of Hydrothermarchaeota in Hydrothermal Sediment.</title>
        <authorList>
            <person name="Zhou Z."/>
            <person name="Liu Y."/>
            <person name="Xu W."/>
            <person name="Pan J."/>
            <person name="Luo Z.H."/>
            <person name="Li M."/>
        </authorList>
    </citation>
    <scope>NUCLEOTIDE SEQUENCE [LARGE SCALE GENOMIC DNA]</scope>
    <source>
        <strain evidence="6">SpSt-477</strain>
    </source>
</reference>
<dbReference type="InterPro" id="IPR000792">
    <property type="entry name" value="Tscrpt_reg_LuxR_C"/>
</dbReference>
<dbReference type="GO" id="GO:0006355">
    <property type="term" value="P:regulation of DNA-templated transcription"/>
    <property type="evidence" value="ECO:0007669"/>
    <property type="project" value="InterPro"/>
</dbReference>
<dbReference type="InterPro" id="IPR058245">
    <property type="entry name" value="NreC/VraR/RcsB-like_REC"/>
</dbReference>
<dbReference type="Gene3D" id="3.40.50.2300">
    <property type="match status" value="1"/>
</dbReference>
<keyword evidence="2" id="KW-0238">DNA-binding</keyword>
<feature type="modified residue" description="4-aspartylphosphate" evidence="3">
    <location>
        <position position="57"/>
    </location>
</feature>
<evidence type="ECO:0000259" key="5">
    <source>
        <dbReference type="PROSITE" id="PS50110"/>
    </source>
</evidence>
<dbReference type="GO" id="GO:0003677">
    <property type="term" value="F:DNA binding"/>
    <property type="evidence" value="ECO:0007669"/>
    <property type="project" value="UniProtKB-KW"/>
</dbReference>
<evidence type="ECO:0000256" key="2">
    <source>
        <dbReference type="ARBA" id="ARBA00023125"/>
    </source>
</evidence>
<dbReference type="GO" id="GO:0000160">
    <property type="term" value="P:phosphorelay signal transduction system"/>
    <property type="evidence" value="ECO:0007669"/>
    <property type="project" value="InterPro"/>
</dbReference>
<proteinExistence type="predicted"/>
<dbReference type="PRINTS" id="PR00038">
    <property type="entry name" value="HTHLUXR"/>
</dbReference>
<evidence type="ECO:0000259" key="4">
    <source>
        <dbReference type="PROSITE" id="PS50043"/>
    </source>
</evidence>
<protein>
    <submittedName>
        <fullName evidence="6">Response regulator transcription factor</fullName>
    </submittedName>
</protein>
<dbReference type="SUPFAM" id="SSF46894">
    <property type="entry name" value="C-terminal effector domain of the bipartite response regulators"/>
    <property type="match status" value="1"/>
</dbReference>
<dbReference type="InterPro" id="IPR011006">
    <property type="entry name" value="CheY-like_superfamily"/>
</dbReference>
<dbReference type="SMART" id="SM00421">
    <property type="entry name" value="HTH_LUXR"/>
    <property type="match status" value="1"/>
</dbReference>
<dbReference type="PANTHER" id="PTHR43214:SF43">
    <property type="entry name" value="TWO-COMPONENT RESPONSE REGULATOR"/>
    <property type="match status" value="1"/>
</dbReference>
<accession>A0A7C4RUA3</accession>
<comment type="caution">
    <text evidence="6">The sequence shown here is derived from an EMBL/GenBank/DDBJ whole genome shotgun (WGS) entry which is preliminary data.</text>
</comment>
<feature type="domain" description="Response regulatory" evidence="5">
    <location>
        <begin position="6"/>
        <end position="122"/>
    </location>
</feature>
<sequence length="217" mass="24088">MNRPVRVFLVEDHGLVRAGIRALLEKIDGVAIAGDAAEGREALERIDRHRPDIVLMDISMPGLNGLQAAEQLLKRHPQLRIVFLSMHTEGEYVLAALRAGASGYLIKDSCLQELELAIRSVVKGEVFISPAVSKHLVDGIRNPAALPASPLERLTRRQKEILQLIAEGMTTKEIAVRLNVSVKTVDTHRTQLMERLDIHDVAGLVRFAIAHRLTELR</sequence>
<dbReference type="InterPro" id="IPR016032">
    <property type="entry name" value="Sig_transdc_resp-reg_C-effctor"/>
</dbReference>
<dbReference type="AlphaFoldDB" id="A0A7C4RUA3"/>
<feature type="domain" description="HTH luxR-type" evidence="4">
    <location>
        <begin position="147"/>
        <end position="212"/>
    </location>
</feature>
<dbReference type="CDD" id="cd17535">
    <property type="entry name" value="REC_NarL-like"/>
    <property type="match status" value="1"/>
</dbReference>
<dbReference type="SUPFAM" id="SSF52172">
    <property type="entry name" value="CheY-like"/>
    <property type="match status" value="1"/>
</dbReference>
<evidence type="ECO:0000256" key="3">
    <source>
        <dbReference type="PROSITE-ProRule" id="PRU00169"/>
    </source>
</evidence>
<dbReference type="PANTHER" id="PTHR43214">
    <property type="entry name" value="TWO-COMPONENT RESPONSE REGULATOR"/>
    <property type="match status" value="1"/>
</dbReference>
<keyword evidence="1 3" id="KW-0597">Phosphoprotein</keyword>
<dbReference type="Pfam" id="PF00072">
    <property type="entry name" value="Response_reg"/>
    <property type="match status" value="1"/>
</dbReference>
<name>A0A7C4RUA3_9BACT</name>
<gene>
    <name evidence="6" type="ORF">ENS29_15340</name>
</gene>
<dbReference type="Pfam" id="PF00196">
    <property type="entry name" value="GerE"/>
    <property type="match status" value="1"/>
</dbReference>
<evidence type="ECO:0000256" key="1">
    <source>
        <dbReference type="ARBA" id="ARBA00022553"/>
    </source>
</evidence>
<organism evidence="6">
    <name type="scientific">Desulfatirhabdium butyrativorans</name>
    <dbReference type="NCBI Taxonomy" id="340467"/>
    <lineage>
        <taxon>Bacteria</taxon>
        <taxon>Pseudomonadati</taxon>
        <taxon>Thermodesulfobacteriota</taxon>
        <taxon>Desulfobacteria</taxon>
        <taxon>Desulfobacterales</taxon>
        <taxon>Desulfatirhabdiaceae</taxon>
        <taxon>Desulfatirhabdium</taxon>
    </lineage>
</organism>
<dbReference type="PROSITE" id="PS50110">
    <property type="entry name" value="RESPONSE_REGULATORY"/>
    <property type="match status" value="1"/>
</dbReference>
<evidence type="ECO:0000313" key="6">
    <source>
        <dbReference type="EMBL" id="HGU34199.1"/>
    </source>
</evidence>
<dbReference type="EMBL" id="DSUH01000353">
    <property type="protein sequence ID" value="HGU34199.1"/>
    <property type="molecule type" value="Genomic_DNA"/>
</dbReference>
<dbReference type="PROSITE" id="PS50043">
    <property type="entry name" value="HTH_LUXR_2"/>
    <property type="match status" value="1"/>
</dbReference>
<dbReference type="InterPro" id="IPR001789">
    <property type="entry name" value="Sig_transdc_resp-reg_receiver"/>
</dbReference>